<protein>
    <submittedName>
        <fullName evidence="1">Uncharacterized protein</fullName>
    </submittedName>
</protein>
<proteinExistence type="predicted"/>
<accession>A0ACB8Z0V8</accession>
<dbReference type="EMBL" id="CM042017">
    <property type="protein sequence ID" value="KAI3691370.1"/>
    <property type="molecule type" value="Genomic_DNA"/>
</dbReference>
<dbReference type="Proteomes" id="UP001055811">
    <property type="component" value="Linkage Group LG09"/>
</dbReference>
<reference evidence="2" key="1">
    <citation type="journal article" date="2022" name="Mol. Ecol. Resour.">
        <title>The genomes of chicory, endive, great burdock and yacon provide insights into Asteraceae palaeo-polyploidization history and plant inulin production.</title>
        <authorList>
            <person name="Fan W."/>
            <person name="Wang S."/>
            <person name="Wang H."/>
            <person name="Wang A."/>
            <person name="Jiang F."/>
            <person name="Liu H."/>
            <person name="Zhao H."/>
            <person name="Xu D."/>
            <person name="Zhang Y."/>
        </authorList>
    </citation>
    <scope>NUCLEOTIDE SEQUENCE [LARGE SCALE GENOMIC DNA]</scope>
    <source>
        <strain evidence="2">cv. Punajuju</strain>
    </source>
</reference>
<reference evidence="1 2" key="2">
    <citation type="journal article" date="2022" name="Mol. Ecol. Resour.">
        <title>The genomes of chicory, endive, great burdock and yacon provide insights into Asteraceae paleo-polyploidization history and plant inulin production.</title>
        <authorList>
            <person name="Fan W."/>
            <person name="Wang S."/>
            <person name="Wang H."/>
            <person name="Wang A."/>
            <person name="Jiang F."/>
            <person name="Liu H."/>
            <person name="Zhao H."/>
            <person name="Xu D."/>
            <person name="Zhang Y."/>
        </authorList>
    </citation>
    <scope>NUCLEOTIDE SEQUENCE [LARGE SCALE GENOMIC DNA]</scope>
    <source>
        <strain evidence="2">cv. Punajuju</strain>
        <tissue evidence="1">Leaves</tissue>
    </source>
</reference>
<evidence type="ECO:0000313" key="2">
    <source>
        <dbReference type="Proteomes" id="UP001055811"/>
    </source>
</evidence>
<gene>
    <name evidence="1" type="ORF">L2E82_49719</name>
</gene>
<keyword evidence="2" id="KW-1185">Reference proteome</keyword>
<comment type="caution">
    <text evidence="1">The sequence shown here is derived from an EMBL/GenBank/DDBJ whole genome shotgun (WGS) entry which is preliminary data.</text>
</comment>
<evidence type="ECO:0000313" key="1">
    <source>
        <dbReference type="EMBL" id="KAI3691370.1"/>
    </source>
</evidence>
<organism evidence="1 2">
    <name type="scientific">Cichorium intybus</name>
    <name type="common">Chicory</name>
    <dbReference type="NCBI Taxonomy" id="13427"/>
    <lineage>
        <taxon>Eukaryota</taxon>
        <taxon>Viridiplantae</taxon>
        <taxon>Streptophyta</taxon>
        <taxon>Embryophyta</taxon>
        <taxon>Tracheophyta</taxon>
        <taxon>Spermatophyta</taxon>
        <taxon>Magnoliopsida</taxon>
        <taxon>eudicotyledons</taxon>
        <taxon>Gunneridae</taxon>
        <taxon>Pentapetalae</taxon>
        <taxon>asterids</taxon>
        <taxon>campanulids</taxon>
        <taxon>Asterales</taxon>
        <taxon>Asteraceae</taxon>
        <taxon>Cichorioideae</taxon>
        <taxon>Cichorieae</taxon>
        <taxon>Cichoriinae</taxon>
        <taxon>Cichorium</taxon>
    </lineage>
</organism>
<name>A0ACB8Z0V8_CICIN</name>
<sequence length="201" mass="22900">MQICDSTSIAEVEIKFKNKQLGYFRRSRAIKGKRALPSCKEKQIVKEGQVICYVEQLGGDLPIEANHQTSNCGCTVVFLIKWMHSNVNSRNLKNVSVYNTIHLMSHSRTYHCSATERHIDYSPIGSVDDLILLKMLSVGIESRVVSLSPEKMVVNLRAAPERIMTGLSDLCNHHGRTPLKGRWPGPEMVHHHQRAWSRRKR</sequence>